<comment type="similarity">
    <text evidence="4">Belongs to the ferredoxin thioredoxin reductase alpha subunit family.</text>
</comment>
<dbReference type="InterPro" id="IPR044166">
    <property type="entry name" value="FTRV"/>
</dbReference>
<evidence type="ECO:0000256" key="2">
    <source>
        <dbReference type="ARBA" id="ARBA00026011"/>
    </source>
</evidence>
<evidence type="ECO:0000256" key="1">
    <source>
        <dbReference type="ARBA" id="ARBA00023002"/>
    </source>
</evidence>
<dbReference type="Proteomes" id="UP000271624">
    <property type="component" value="Unassembled WGS sequence"/>
</dbReference>
<evidence type="ECO:0000259" key="5">
    <source>
        <dbReference type="Pfam" id="PF02941"/>
    </source>
</evidence>
<comment type="subunit">
    <text evidence="2">Heterodimer of subunit A (variable subunit) and subunit B (catalytic subunit). Heterodimeric FTR forms a complex with ferredoxin and thioredoxin.</text>
</comment>
<accession>A0A3S1CKR4</accession>
<dbReference type="EMBL" id="RSCL01000001">
    <property type="protein sequence ID" value="RUT09634.1"/>
    <property type="molecule type" value="Genomic_DNA"/>
</dbReference>
<comment type="caution">
    <text evidence="6">The sequence shown here is derived from an EMBL/GenBank/DDBJ whole genome shotgun (WGS) entry which is preliminary data.</text>
</comment>
<dbReference type="RefSeq" id="WP_019493422.1">
    <property type="nucleotide sequence ID" value="NZ_RSCL01000001.1"/>
</dbReference>
<dbReference type="GO" id="GO:0016491">
    <property type="term" value="F:oxidoreductase activity"/>
    <property type="evidence" value="ECO:0007669"/>
    <property type="project" value="UniProtKB-KW"/>
</dbReference>
<dbReference type="PANTHER" id="PTHR46937:SF4">
    <property type="entry name" value="FERREDOXIN-THIOREDOXIN REDUCTASE SUBUNIT A1, CHLOROPLASTIC"/>
    <property type="match status" value="1"/>
</dbReference>
<sequence length="93" mass="10588">MSVETLVEVQTVKLGVSADMKTGDRVRVKESVIIYHHPEHRGKAFDLKGTEGQVERIVTEWHGRPVSANLPILVQFTKKFKAHLRENELEAIQ</sequence>
<proteinExistence type="inferred from homology"/>
<reference evidence="6" key="1">
    <citation type="submission" date="2018-12" db="EMBL/GenBank/DDBJ databases">
        <authorList>
            <person name="Will S."/>
            <person name="Neumann-Schaal M."/>
            <person name="Henke P."/>
        </authorList>
    </citation>
    <scope>NUCLEOTIDE SEQUENCE</scope>
    <source>
        <strain evidence="6">PCC 7102</strain>
    </source>
</reference>
<name>A0A3S1CKR4_9CYAN</name>
<protein>
    <submittedName>
        <fullName evidence="6">Ferredoxin--nitrite reductase</fullName>
    </submittedName>
</protein>
<dbReference type="InterPro" id="IPR008990">
    <property type="entry name" value="Elect_transpt_acc-like_dom_sf"/>
</dbReference>
<keyword evidence="1" id="KW-0560">Oxidoreductase</keyword>
<reference evidence="6" key="2">
    <citation type="journal article" date="2019" name="Genome Biol. Evol.">
        <title>Day and night: Metabolic profiles and evolutionary relationships of six axenic non-marine cyanobacteria.</title>
        <authorList>
            <person name="Will S.E."/>
            <person name="Henke P."/>
            <person name="Boedeker C."/>
            <person name="Huang S."/>
            <person name="Brinkmann H."/>
            <person name="Rohde M."/>
            <person name="Jarek M."/>
            <person name="Friedl T."/>
            <person name="Seufert S."/>
            <person name="Schumacher M."/>
            <person name="Overmann J."/>
            <person name="Neumann-Schaal M."/>
            <person name="Petersen J."/>
        </authorList>
    </citation>
    <scope>NUCLEOTIDE SEQUENCE [LARGE SCALE GENOMIC DNA]</scope>
    <source>
        <strain evidence="6">PCC 7102</strain>
    </source>
</reference>
<dbReference type="OrthoDB" id="462709at2"/>
<dbReference type="PANTHER" id="PTHR46937">
    <property type="entry name" value="FERREDOXIN-THIOREDOXIN REDUCTASE, VARIABLE CHAIN"/>
    <property type="match status" value="1"/>
</dbReference>
<organism evidence="6 7">
    <name type="scientific">Dulcicalothrix desertica PCC 7102</name>
    <dbReference type="NCBI Taxonomy" id="232991"/>
    <lineage>
        <taxon>Bacteria</taxon>
        <taxon>Bacillati</taxon>
        <taxon>Cyanobacteriota</taxon>
        <taxon>Cyanophyceae</taxon>
        <taxon>Nostocales</taxon>
        <taxon>Calotrichaceae</taxon>
        <taxon>Dulcicalothrix</taxon>
    </lineage>
</organism>
<dbReference type="GO" id="GO:0015979">
    <property type="term" value="P:photosynthesis"/>
    <property type="evidence" value="ECO:0007669"/>
    <property type="project" value="InterPro"/>
</dbReference>
<dbReference type="AlphaFoldDB" id="A0A3S1CKR4"/>
<keyword evidence="7" id="KW-1185">Reference proteome</keyword>
<gene>
    <name evidence="6" type="primary">ftrV</name>
    <name evidence="6" type="ORF">DSM106972_001290</name>
</gene>
<dbReference type="Pfam" id="PF02941">
    <property type="entry name" value="FeThRed_A"/>
    <property type="match status" value="1"/>
</dbReference>
<evidence type="ECO:0000256" key="4">
    <source>
        <dbReference type="ARBA" id="ARBA00034490"/>
    </source>
</evidence>
<evidence type="ECO:0000256" key="3">
    <source>
        <dbReference type="ARBA" id="ARBA00034474"/>
    </source>
</evidence>
<comment type="function">
    <text evidence="3">Variable subunit of the ferredoxin-thioredoxin reductase (FTR), which catalyzes the two-electron reduction of thioredoxins by the electrons provided by reduced ferredoxin.</text>
</comment>
<dbReference type="SUPFAM" id="SSF50090">
    <property type="entry name" value="Electron transport accessory proteins"/>
    <property type="match status" value="1"/>
</dbReference>
<dbReference type="InterPro" id="IPR004207">
    <property type="entry name" value="Fd_thioredoxin_Rdtase_alpha"/>
</dbReference>
<feature type="domain" description="Ferredoxin thioredoxin reductase alpha chain" evidence="5">
    <location>
        <begin position="23"/>
        <end position="88"/>
    </location>
</feature>
<evidence type="ECO:0000313" key="7">
    <source>
        <dbReference type="Proteomes" id="UP000271624"/>
    </source>
</evidence>
<dbReference type="Gene3D" id="2.30.30.50">
    <property type="match status" value="1"/>
</dbReference>
<evidence type="ECO:0000313" key="6">
    <source>
        <dbReference type="EMBL" id="RUT09634.1"/>
    </source>
</evidence>